<dbReference type="PANTHER" id="PTHR45398">
    <property type="match status" value="1"/>
</dbReference>
<organism evidence="2 3">
    <name type="scientific">Vibrio breoganii</name>
    <dbReference type="NCBI Taxonomy" id="553239"/>
    <lineage>
        <taxon>Bacteria</taxon>
        <taxon>Pseudomonadati</taxon>
        <taxon>Pseudomonadota</taxon>
        <taxon>Gammaproteobacteria</taxon>
        <taxon>Vibrionales</taxon>
        <taxon>Vibrionaceae</taxon>
        <taxon>Vibrio</taxon>
    </lineage>
</organism>
<evidence type="ECO:0000313" key="3">
    <source>
        <dbReference type="Proteomes" id="UP000235611"/>
    </source>
</evidence>
<gene>
    <name evidence="2" type="ORF">BCS93_04435</name>
</gene>
<dbReference type="EMBL" id="MDBO01000036">
    <property type="protein sequence ID" value="PMP14041.1"/>
    <property type="molecule type" value="Genomic_DNA"/>
</dbReference>
<dbReference type="InterPro" id="IPR000873">
    <property type="entry name" value="AMP-dep_synth/lig_dom"/>
</dbReference>
<dbReference type="InterPro" id="IPR045851">
    <property type="entry name" value="AMP-bd_C_sf"/>
</dbReference>
<dbReference type="AlphaFoldDB" id="A0AAP8SY38"/>
<accession>A0AAP8SY38</accession>
<sequence>MNYGQSDSCSLANLLVYPRAPQSTVAVSDDMVFSWQVFQADVAHFTAILKRHPAARIALCFSNSYLFAVAFIASCYAKKSLVIPGNHQPNALLELTKHFDLLLHDEIVSLDDTIDSLFITSKTRATPLRGWSSLKGEELTITLFTSGSSGQPKAIEKTLKQLDSEIALLEQLWGRELNTTLVQSTVSHQHIYGLLFRLLWPLCTSRPFAANNLEFPEQIVQKANDSTTLISSPALLKRLGNMQNNTTSPLRCIFSSGGPLPAEAAKSCFELFGQLPIEVFGSTETGGMAHRQQITASTPWSLFPGVEADTNEDQCLRVRSSHINGDSWYQTADKCDLHDDLSFHLLGRIDRIVKIEEKRISLVEVESRLEQLSLIQESSVVSTNESNRISIFAVIVLTDDGVSELERLGKGQFWLALRHLLRDWLEPIAIPRKYRIVDEIPVNSQGKRQADEITKLFRV</sequence>
<dbReference type="PANTHER" id="PTHR45398:SF1">
    <property type="entry name" value="ENZYME, PUTATIVE (JCVI)-RELATED"/>
    <property type="match status" value="1"/>
</dbReference>
<evidence type="ECO:0000313" key="2">
    <source>
        <dbReference type="EMBL" id="PMP14041.1"/>
    </source>
</evidence>
<dbReference type="RefSeq" id="WP_102477396.1">
    <property type="nucleotide sequence ID" value="NZ_MDBO01000036.1"/>
</dbReference>
<keyword evidence="2" id="KW-0436">Ligase</keyword>
<protein>
    <submittedName>
        <fullName evidence="2">AMP-fatty acid ligase</fullName>
    </submittedName>
</protein>
<comment type="caution">
    <text evidence="2">The sequence shown here is derived from an EMBL/GenBank/DDBJ whole genome shotgun (WGS) entry which is preliminary data.</text>
</comment>
<feature type="domain" description="AMP-dependent synthetase/ligase" evidence="1">
    <location>
        <begin position="133"/>
        <end position="295"/>
    </location>
</feature>
<dbReference type="Gene3D" id="3.40.50.12780">
    <property type="entry name" value="N-terminal domain of ligase-like"/>
    <property type="match status" value="1"/>
</dbReference>
<dbReference type="Proteomes" id="UP000235611">
    <property type="component" value="Unassembled WGS sequence"/>
</dbReference>
<reference evidence="3" key="1">
    <citation type="submission" date="2016-07" db="EMBL/GenBank/DDBJ databases">
        <title>Nontailed viruses are major unrecognized killers of bacteria in the ocean.</title>
        <authorList>
            <person name="Kauffman K."/>
            <person name="Hussain F."/>
            <person name="Yang J."/>
            <person name="Arevalo P."/>
            <person name="Brown J."/>
            <person name="Cutler M."/>
            <person name="Kelly L."/>
            <person name="Polz M.F."/>
        </authorList>
    </citation>
    <scope>NUCLEOTIDE SEQUENCE [LARGE SCALE GENOMIC DNA]</scope>
    <source>
        <strain evidence="3">10N.222.49.A5</strain>
    </source>
</reference>
<name>A0AAP8SY38_9VIBR</name>
<dbReference type="Gene3D" id="3.30.300.30">
    <property type="match status" value="1"/>
</dbReference>
<dbReference type="Pfam" id="PF00501">
    <property type="entry name" value="AMP-binding"/>
    <property type="match status" value="1"/>
</dbReference>
<dbReference type="SUPFAM" id="SSF56801">
    <property type="entry name" value="Acetyl-CoA synthetase-like"/>
    <property type="match status" value="1"/>
</dbReference>
<dbReference type="GO" id="GO:0016874">
    <property type="term" value="F:ligase activity"/>
    <property type="evidence" value="ECO:0007669"/>
    <property type="project" value="UniProtKB-KW"/>
</dbReference>
<proteinExistence type="predicted"/>
<dbReference type="InterPro" id="IPR042099">
    <property type="entry name" value="ANL_N_sf"/>
</dbReference>
<evidence type="ECO:0000259" key="1">
    <source>
        <dbReference type="Pfam" id="PF00501"/>
    </source>
</evidence>